<dbReference type="EMBL" id="CP061171">
    <property type="protein sequence ID" value="QNR85879.1"/>
    <property type="molecule type" value="Genomic_DNA"/>
</dbReference>
<proteinExistence type="predicted"/>
<feature type="domain" description="Nucleotide modification associated" evidence="1">
    <location>
        <begin position="2"/>
        <end position="197"/>
    </location>
</feature>
<name>A0ABX6TK52_9SPHI</name>
<dbReference type="InterPro" id="IPR041180">
    <property type="entry name" value="Nmad2"/>
</dbReference>
<accession>A0ABX6TK52</accession>
<evidence type="ECO:0000313" key="2">
    <source>
        <dbReference type="EMBL" id="QNR85879.1"/>
    </source>
</evidence>
<sequence>MAVYAYKITRDYGFAPNPFGAYCSLACCKPHIRKKAKIGDWIIGTGAVENGLLNHLIFLMKVTDKLTFQEYWLDERFNYKKPVLNGSLKQIHGDNIYSNKDGVWIQSDSHHSLHDGLLNEKNLKQDLSGEYVLVSDHFVYLGDKYFKVPNEYLDICPGIRHRDYITVHNEQLAREFIDKVISKYDLGLTGLPLNWKEYGQKRIF</sequence>
<dbReference type="Pfam" id="PF18753">
    <property type="entry name" value="Nmad2"/>
    <property type="match status" value="1"/>
</dbReference>
<dbReference type="Proteomes" id="UP000516439">
    <property type="component" value="Chromosome"/>
</dbReference>
<keyword evidence="3" id="KW-1185">Reference proteome</keyword>
<protein>
    <recommendedName>
        <fullName evidence="1">Nucleotide modification associated domain-containing protein</fullName>
    </recommendedName>
</protein>
<dbReference type="RefSeq" id="WP_190328193.1">
    <property type="nucleotide sequence ID" value="NZ_CP061171.1"/>
</dbReference>
<reference evidence="2 3" key="1">
    <citation type="submission" date="2020-09" db="EMBL/GenBank/DDBJ databases">
        <title>Pedobacter sp. SW-16 isolated from soil near Yeocheon.</title>
        <authorList>
            <person name="Im H.S."/>
            <person name="Joung Y."/>
            <person name="Lee S.-S."/>
        </authorList>
    </citation>
    <scope>NUCLEOTIDE SEQUENCE [LARGE SCALE GENOMIC DNA]</scope>
    <source>
        <strain evidence="2 3">SW-16</strain>
    </source>
</reference>
<evidence type="ECO:0000259" key="1">
    <source>
        <dbReference type="Pfam" id="PF18753"/>
    </source>
</evidence>
<organism evidence="2 3">
    <name type="scientific">Pedobacter riviphilus</name>
    <dbReference type="NCBI Taxonomy" id="2766984"/>
    <lineage>
        <taxon>Bacteria</taxon>
        <taxon>Pseudomonadati</taxon>
        <taxon>Bacteroidota</taxon>
        <taxon>Sphingobacteriia</taxon>
        <taxon>Sphingobacteriales</taxon>
        <taxon>Sphingobacteriaceae</taxon>
        <taxon>Pedobacter</taxon>
    </lineage>
</organism>
<gene>
    <name evidence="2" type="ORF">H9N25_05365</name>
</gene>
<evidence type="ECO:0000313" key="3">
    <source>
        <dbReference type="Proteomes" id="UP000516439"/>
    </source>
</evidence>